<dbReference type="OrthoDB" id="3036039at2"/>
<dbReference type="AlphaFoldDB" id="A0A0M4FTM9"/>
<reference evidence="2" key="1">
    <citation type="submission" date="2015-08" db="EMBL/GenBank/DDBJ databases">
        <title>Genome sequencing project for genomic taxonomy and phylogenomics of Bacillus-like bacteria.</title>
        <authorList>
            <person name="Liu B."/>
            <person name="Wang J."/>
            <person name="Zhu Y."/>
            <person name="Liu G."/>
            <person name="Chen Q."/>
            <person name="Chen Z."/>
            <person name="Lan J."/>
            <person name="Che J."/>
            <person name="Ge C."/>
            <person name="Shi H."/>
            <person name="Pan Z."/>
            <person name="Liu X."/>
        </authorList>
    </citation>
    <scope>NUCLEOTIDE SEQUENCE [LARGE SCALE GENOMIC DNA]</scope>
    <source>
        <strain evidence="2">FJAT-4402</strain>
    </source>
</reference>
<sequence length="196" mass="22842">MTHWFEYSIVAVHMKNAKDCIEKMQKVTFKEIGYNYGKVEEGIFFNNTRYGVLAIYSINATLETTVAMTSRVLTVKAKHFNVRVDKLTEKGIITKDLTLKNLIQLRKIRNLISHWEENHLELLGTSSYLPVMFSKTVSKNKNEELISMLTPDRMNQYLDDLAGLLNNIIHNIDKEKYNRLYYSLKQIRDGLLVIGY</sequence>
<dbReference type="RefSeq" id="WP_053604916.1">
    <property type="nucleotide sequence ID" value="NZ_CP012600.1"/>
</dbReference>
<evidence type="ECO:0008006" key="3">
    <source>
        <dbReference type="Google" id="ProtNLM"/>
    </source>
</evidence>
<name>A0A0M4FTM9_9BACI</name>
<organism evidence="1 2">
    <name type="scientific">Bacillus gobiensis</name>
    <dbReference type="NCBI Taxonomy" id="1441095"/>
    <lineage>
        <taxon>Bacteria</taxon>
        <taxon>Bacillati</taxon>
        <taxon>Bacillota</taxon>
        <taxon>Bacilli</taxon>
        <taxon>Bacillales</taxon>
        <taxon>Bacillaceae</taxon>
        <taxon>Bacillus</taxon>
    </lineage>
</organism>
<dbReference type="Proteomes" id="UP000067625">
    <property type="component" value="Chromosome"/>
</dbReference>
<protein>
    <recommendedName>
        <fullName evidence="3">Cthe-2314-like HEPN domain-containing protein</fullName>
    </recommendedName>
</protein>
<reference evidence="1 2" key="2">
    <citation type="journal article" date="2016" name="Int. J. Syst. Evol. Microbiol.">
        <title>Bacillus gobiensis sp. nov., isolated from a soil sample.</title>
        <authorList>
            <person name="Liu B."/>
            <person name="Liu G.H."/>
            <person name="Cetin S."/>
            <person name="Schumann P."/>
            <person name="Pan Z.Z."/>
            <person name="Chen Q.Q."/>
        </authorList>
    </citation>
    <scope>NUCLEOTIDE SEQUENCE [LARGE SCALE GENOMIC DNA]</scope>
    <source>
        <strain evidence="1 2">FJAT-4402</strain>
    </source>
</reference>
<dbReference type="PATRIC" id="fig|1441095.3.peg.3777"/>
<dbReference type="EMBL" id="CP012600">
    <property type="protein sequence ID" value="ALC83084.1"/>
    <property type="molecule type" value="Genomic_DNA"/>
</dbReference>
<evidence type="ECO:0000313" key="2">
    <source>
        <dbReference type="Proteomes" id="UP000067625"/>
    </source>
</evidence>
<evidence type="ECO:0000313" key="1">
    <source>
        <dbReference type="EMBL" id="ALC83084.1"/>
    </source>
</evidence>
<proteinExistence type="predicted"/>
<accession>A0A0M4FTM9</accession>
<keyword evidence="2" id="KW-1185">Reference proteome</keyword>
<gene>
    <name evidence="1" type="ORF">AM592_17020</name>
</gene>